<accession>A0ABT9IQN5</accession>
<evidence type="ECO:0000256" key="3">
    <source>
        <dbReference type="ARBA" id="ARBA00022475"/>
    </source>
</evidence>
<dbReference type="PANTHER" id="PTHR11795">
    <property type="entry name" value="BRANCHED-CHAIN AMINO ACID TRANSPORT SYSTEM PERMEASE PROTEIN LIVH"/>
    <property type="match status" value="1"/>
</dbReference>
<dbReference type="PANTHER" id="PTHR11795:SF371">
    <property type="entry name" value="HIGH-AFFINITY BRANCHED-CHAIN AMINO ACID TRANSPORT SYSTEM PERMEASE PROTEIN LIVH"/>
    <property type="match status" value="1"/>
</dbReference>
<protein>
    <submittedName>
        <fullName evidence="11">Branched-chain amino acid ABC transporter permease</fullName>
    </submittedName>
</protein>
<keyword evidence="8 10" id="KW-0472">Membrane</keyword>
<keyword evidence="5 10" id="KW-0812">Transmembrane</keyword>
<evidence type="ECO:0000256" key="6">
    <source>
        <dbReference type="ARBA" id="ARBA00022970"/>
    </source>
</evidence>
<comment type="subcellular location">
    <subcellularLocation>
        <location evidence="1">Cell membrane</location>
        <topology evidence="1">Multi-pass membrane protein</topology>
    </subcellularLocation>
</comment>
<evidence type="ECO:0000256" key="10">
    <source>
        <dbReference type="SAM" id="Phobius"/>
    </source>
</evidence>
<dbReference type="InterPro" id="IPR052157">
    <property type="entry name" value="BCAA_transport_permease"/>
</dbReference>
<dbReference type="EMBL" id="JAVALS010000005">
    <property type="protein sequence ID" value="MDP5227420.1"/>
    <property type="molecule type" value="Genomic_DNA"/>
</dbReference>
<proteinExistence type="inferred from homology"/>
<evidence type="ECO:0000256" key="4">
    <source>
        <dbReference type="ARBA" id="ARBA00022519"/>
    </source>
</evidence>
<reference evidence="11 12" key="1">
    <citation type="submission" date="2023-08" db="EMBL/GenBank/DDBJ databases">
        <title>Arthrobacter horti sp. nov., isolated from forest soil.</title>
        <authorList>
            <person name="Park M."/>
        </authorList>
    </citation>
    <scope>NUCLEOTIDE SEQUENCE [LARGE SCALE GENOMIC DNA]</scope>
    <source>
        <strain evidence="11 12">YJM1</strain>
    </source>
</reference>
<dbReference type="Proteomes" id="UP001232725">
    <property type="component" value="Unassembled WGS sequence"/>
</dbReference>
<evidence type="ECO:0000256" key="8">
    <source>
        <dbReference type="ARBA" id="ARBA00023136"/>
    </source>
</evidence>
<dbReference type="InterPro" id="IPR001851">
    <property type="entry name" value="ABC_transp_permease"/>
</dbReference>
<evidence type="ECO:0000256" key="1">
    <source>
        <dbReference type="ARBA" id="ARBA00004651"/>
    </source>
</evidence>
<feature type="transmembrane region" description="Helical" evidence="10">
    <location>
        <begin position="316"/>
        <end position="338"/>
    </location>
</feature>
<comment type="similarity">
    <text evidence="9">Belongs to the binding-protein-dependent transport system permease family. LivHM subfamily.</text>
</comment>
<feature type="transmembrane region" description="Helical" evidence="10">
    <location>
        <begin position="73"/>
        <end position="91"/>
    </location>
</feature>
<evidence type="ECO:0000256" key="2">
    <source>
        <dbReference type="ARBA" id="ARBA00022448"/>
    </source>
</evidence>
<gene>
    <name evidence="11" type="ORF">Q9R02_09675</name>
</gene>
<feature type="transmembrane region" description="Helical" evidence="10">
    <location>
        <begin position="97"/>
        <end position="119"/>
    </location>
</feature>
<evidence type="ECO:0000313" key="12">
    <source>
        <dbReference type="Proteomes" id="UP001232725"/>
    </source>
</evidence>
<dbReference type="CDD" id="cd06582">
    <property type="entry name" value="TM_PBP1_LivH_like"/>
    <property type="match status" value="1"/>
</dbReference>
<dbReference type="RefSeq" id="WP_305996467.1">
    <property type="nucleotide sequence ID" value="NZ_JAVALS010000005.1"/>
</dbReference>
<keyword evidence="12" id="KW-1185">Reference proteome</keyword>
<evidence type="ECO:0000313" key="11">
    <source>
        <dbReference type="EMBL" id="MDP5227420.1"/>
    </source>
</evidence>
<comment type="caution">
    <text evidence="11">The sequence shown here is derived from an EMBL/GenBank/DDBJ whole genome shotgun (WGS) entry which is preliminary data.</text>
</comment>
<feature type="transmembrane region" description="Helical" evidence="10">
    <location>
        <begin position="140"/>
        <end position="160"/>
    </location>
</feature>
<keyword evidence="3" id="KW-1003">Cell membrane</keyword>
<keyword evidence="7 10" id="KW-1133">Transmembrane helix</keyword>
<sequence length="343" mass="36508">MISEAIPSLIHAVPMAVPMDDTWITFDVNSLAENFWSSTFDGLTFGAIYALVALGYTLVYGVLNLINFAHSEVFIVGCYGVFFTLSALNFGPSAPHLPFWAIVGNLLLALVVAVIASALTAVIVERVAYKPLRRRKAPRLAFLITAIGVSFAIQYLIYWWRGPSPEAALTMFRPTPIFDVFGTIVDSQQLVIIIAAVILMVATDQFIRRSKTGRGIRAVAQDPDTATLMGVNKEKIILTTFAIGGLLAGAAALFYVMKIPSGVQYNGGFILGVKAFAAAVLGGIGNVRGALLGGLLIGLIGNYGQVLLGSSQWTDVVAFVVLVLVLVVRPDGILGTSLGKSKA</sequence>
<organism evidence="11 12">
    <name type="scientific">Arthrobacter horti</name>
    <dbReference type="NCBI Taxonomy" id="3068273"/>
    <lineage>
        <taxon>Bacteria</taxon>
        <taxon>Bacillati</taxon>
        <taxon>Actinomycetota</taxon>
        <taxon>Actinomycetes</taxon>
        <taxon>Micrococcales</taxon>
        <taxon>Micrococcaceae</taxon>
        <taxon>Arthrobacter</taxon>
    </lineage>
</organism>
<name>A0ABT9IQN5_9MICC</name>
<feature type="transmembrane region" description="Helical" evidence="10">
    <location>
        <begin position="180"/>
        <end position="202"/>
    </location>
</feature>
<evidence type="ECO:0000256" key="7">
    <source>
        <dbReference type="ARBA" id="ARBA00022989"/>
    </source>
</evidence>
<dbReference type="Pfam" id="PF02653">
    <property type="entry name" value="BPD_transp_2"/>
    <property type="match status" value="1"/>
</dbReference>
<evidence type="ECO:0000256" key="5">
    <source>
        <dbReference type="ARBA" id="ARBA00022692"/>
    </source>
</evidence>
<keyword evidence="4" id="KW-0997">Cell inner membrane</keyword>
<feature type="transmembrane region" description="Helical" evidence="10">
    <location>
        <begin position="236"/>
        <end position="257"/>
    </location>
</feature>
<keyword evidence="2" id="KW-0813">Transport</keyword>
<feature type="transmembrane region" description="Helical" evidence="10">
    <location>
        <begin position="43"/>
        <end position="66"/>
    </location>
</feature>
<evidence type="ECO:0000256" key="9">
    <source>
        <dbReference type="ARBA" id="ARBA00037998"/>
    </source>
</evidence>
<keyword evidence="6" id="KW-0029">Amino-acid transport</keyword>